<dbReference type="SUPFAM" id="SSF53649">
    <property type="entry name" value="Alkaline phosphatase-like"/>
    <property type="match status" value="1"/>
</dbReference>
<dbReference type="InterPro" id="IPR017850">
    <property type="entry name" value="Alkaline_phosphatase_core_sf"/>
</dbReference>
<dbReference type="EMBL" id="JABSTR010000008">
    <property type="protein sequence ID" value="KAH9377053.1"/>
    <property type="molecule type" value="Genomic_DNA"/>
</dbReference>
<name>A0A9J6GN64_HAELO</name>
<dbReference type="GO" id="GO:0005615">
    <property type="term" value="C:extracellular space"/>
    <property type="evidence" value="ECO:0007669"/>
    <property type="project" value="TreeGrafter"/>
</dbReference>
<reference evidence="1 2" key="1">
    <citation type="journal article" date="2020" name="Cell">
        <title>Large-Scale Comparative Analyses of Tick Genomes Elucidate Their Genetic Diversity and Vector Capacities.</title>
        <authorList>
            <consortium name="Tick Genome and Microbiome Consortium (TIGMIC)"/>
            <person name="Jia N."/>
            <person name="Wang J."/>
            <person name="Shi W."/>
            <person name="Du L."/>
            <person name="Sun Y."/>
            <person name="Zhan W."/>
            <person name="Jiang J.F."/>
            <person name="Wang Q."/>
            <person name="Zhang B."/>
            <person name="Ji P."/>
            <person name="Bell-Sakyi L."/>
            <person name="Cui X.M."/>
            <person name="Yuan T.T."/>
            <person name="Jiang B.G."/>
            <person name="Yang W.F."/>
            <person name="Lam T.T."/>
            <person name="Chang Q.C."/>
            <person name="Ding S.J."/>
            <person name="Wang X.J."/>
            <person name="Zhu J.G."/>
            <person name="Ruan X.D."/>
            <person name="Zhao L."/>
            <person name="Wei J.T."/>
            <person name="Ye R.Z."/>
            <person name="Que T.C."/>
            <person name="Du C.H."/>
            <person name="Zhou Y.H."/>
            <person name="Cheng J.X."/>
            <person name="Dai P.F."/>
            <person name="Guo W.B."/>
            <person name="Han X.H."/>
            <person name="Huang E.J."/>
            <person name="Li L.F."/>
            <person name="Wei W."/>
            <person name="Gao Y.C."/>
            <person name="Liu J.Z."/>
            <person name="Shao H.Z."/>
            <person name="Wang X."/>
            <person name="Wang C.C."/>
            <person name="Yang T.C."/>
            <person name="Huo Q.B."/>
            <person name="Li W."/>
            <person name="Chen H.Y."/>
            <person name="Chen S.E."/>
            <person name="Zhou L.G."/>
            <person name="Ni X.B."/>
            <person name="Tian J.H."/>
            <person name="Sheng Y."/>
            <person name="Liu T."/>
            <person name="Pan Y.S."/>
            <person name="Xia L.Y."/>
            <person name="Li J."/>
            <person name="Zhao F."/>
            <person name="Cao W.C."/>
        </authorList>
    </citation>
    <scope>NUCLEOTIDE SEQUENCE [LARGE SCALE GENOMIC DNA]</scope>
    <source>
        <strain evidence="1">HaeL-2018</strain>
    </source>
</reference>
<dbReference type="OMA" id="NERHIEM"/>
<organism evidence="1 2">
    <name type="scientific">Haemaphysalis longicornis</name>
    <name type="common">Bush tick</name>
    <dbReference type="NCBI Taxonomy" id="44386"/>
    <lineage>
        <taxon>Eukaryota</taxon>
        <taxon>Metazoa</taxon>
        <taxon>Ecdysozoa</taxon>
        <taxon>Arthropoda</taxon>
        <taxon>Chelicerata</taxon>
        <taxon>Arachnida</taxon>
        <taxon>Acari</taxon>
        <taxon>Parasitiformes</taxon>
        <taxon>Ixodida</taxon>
        <taxon>Ixodoidea</taxon>
        <taxon>Ixodidae</taxon>
        <taxon>Haemaphysalinae</taxon>
        <taxon>Haemaphysalis</taxon>
    </lineage>
</organism>
<dbReference type="PANTHER" id="PTHR10974">
    <property type="entry name" value="FI08016P-RELATED"/>
    <property type="match status" value="1"/>
</dbReference>
<gene>
    <name evidence="1" type="ORF">HPB48_010257</name>
</gene>
<sequence>MAMADRSEPNSVGVSCLGNTMPFEVLLDYLAHFTRTMKDRTFFTYAWFTDITHDVFKNAGYADAPFHRLLLWLLDTGVLNRTVLVFLRDLGFRMGGVRSTFMGKLEDRQPFAFIAFPPRFLRAHPEAASSLRVNQWRLTTHFDVHATLVELLDYPRRESLNTTHGLSLLHQVPETRTCADASIGKSFCVCNVIPYAVKQTLAASLTNYLLSTINTLVQQATRHCSQYRRLEIIDVMSLQPTAAERARNVSHYSVTVKVSPGEVVFEGAARVQGNEISEVGDVSRCDEYSRLSYSVHTRWLRRACHCRRTVWDVA</sequence>
<accession>A0A9J6GN64</accession>
<proteinExistence type="predicted"/>
<dbReference type="OrthoDB" id="6412187at2759"/>
<protein>
    <submittedName>
        <fullName evidence="1">Uncharacterized protein</fullName>
    </submittedName>
</protein>
<dbReference type="InterPro" id="IPR004245">
    <property type="entry name" value="DUF229"/>
</dbReference>
<keyword evidence="2" id="KW-1185">Reference proteome</keyword>
<evidence type="ECO:0000313" key="1">
    <source>
        <dbReference type="EMBL" id="KAH9377053.1"/>
    </source>
</evidence>
<dbReference type="Pfam" id="PF02995">
    <property type="entry name" value="DUF229"/>
    <property type="match status" value="1"/>
</dbReference>
<dbReference type="VEuPathDB" id="VectorBase:HLOH_059856"/>
<dbReference type="Gene3D" id="3.40.720.10">
    <property type="entry name" value="Alkaline Phosphatase, subunit A"/>
    <property type="match status" value="1"/>
</dbReference>
<comment type="caution">
    <text evidence="1">The sequence shown here is derived from an EMBL/GenBank/DDBJ whole genome shotgun (WGS) entry which is preliminary data.</text>
</comment>
<dbReference type="Proteomes" id="UP000821853">
    <property type="component" value="Unassembled WGS sequence"/>
</dbReference>
<evidence type="ECO:0000313" key="2">
    <source>
        <dbReference type="Proteomes" id="UP000821853"/>
    </source>
</evidence>
<dbReference type="PANTHER" id="PTHR10974:SF1">
    <property type="entry name" value="FI08016P-RELATED"/>
    <property type="match status" value="1"/>
</dbReference>
<dbReference type="AlphaFoldDB" id="A0A9J6GN64"/>